<gene>
    <name evidence="4" type="ordered locus">Marme_0600</name>
</gene>
<name>F2K144_MARM1</name>
<feature type="coiled-coil region" evidence="1">
    <location>
        <begin position="388"/>
        <end position="415"/>
    </location>
</feature>
<keyword evidence="3" id="KW-0812">Transmembrane</keyword>
<reference evidence="4 5" key="1">
    <citation type="journal article" date="2012" name="Stand. Genomic Sci.">
        <title>Complete genome sequence of the melanogenic marine bacterium Marinomonas mediterranea type strain (MMB-1(T)).</title>
        <authorList>
            <person name="Lucas-Elio P."/>
            <person name="Goodwin L."/>
            <person name="Woyke T."/>
            <person name="Pitluck S."/>
            <person name="Nolan M."/>
            <person name="Kyrpides N.C."/>
            <person name="Detter J.C."/>
            <person name="Copeland A."/>
            <person name="Teshima H."/>
            <person name="Bruce D."/>
            <person name="Detter C."/>
            <person name="Tapia R."/>
            <person name="Han S."/>
            <person name="Land M.L."/>
            <person name="Ivanova N."/>
            <person name="Mikhailova N."/>
            <person name="Johnston A.W."/>
            <person name="Sanchez-Amat A."/>
        </authorList>
    </citation>
    <scope>NUCLEOTIDE SEQUENCE [LARGE SCALE GENOMIC DNA]</scope>
    <source>
        <strain evidence="5">ATCC 700492 / JCM 21426 / NBRC 103028 / MMB-1</strain>
    </source>
</reference>
<accession>F2K144</accession>
<sequence length="508" mass="56949">MNETLPVKDNDEIDLAQLFSSLWKLRLVIVLCTLIGVLMSGGLYLKMWVNSPSVVSVSSEIRFRFNGSNKGVYPNGQRFEINDMIASPILDRVYEGLDLEQYGLTRSAFGSSITITPSSTNKKFIDLKYTKLLEGAKYIKAGEIQDINERYTQELQAARRKSAELTFVVSERFGIPISVLKTILSSIPEVWAKVSIDSYGVLDLASTTPVSFDQTLVNDSEYMLSTEYLANYLGLINGSLHRLKNDEVGNLQVDPETGYTASTLLEHLGNTKRFQLDVLQRAFSVQPIAKDIDNAIFYIENEILERQERRDESARRAERIIQTYNTYNSSSNSDSQNPASSTTSNQSNMTAQYGDEFITRLMQIGDELSDAKFKQALLNRSLELQLNQERETTTINRLERNLAKLKEHSNGLQLDPLALKRVQSSIKQVSDTLIEAREITVRLANLRKQHLLGNSSALYAGNAAPMVKSNFREQVKGMIKYSGIGGLAGLFIGFFFALVLAVVRKPKS</sequence>
<evidence type="ECO:0000313" key="5">
    <source>
        <dbReference type="Proteomes" id="UP000001062"/>
    </source>
</evidence>
<dbReference type="KEGG" id="mme:Marme_0600"/>
<dbReference type="STRING" id="717774.Marme_0600"/>
<dbReference type="RefSeq" id="WP_013659799.1">
    <property type="nucleotide sequence ID" value="NC_015276.1"/>
</dbReference>
<dbReference type="PATRIC" id="fig|717774.3.peg.620"/>
<keyword evidence="1" id="KW-0175">Coiled coil</keyword>
<feature type="compositionally biased region" description="Low complexity" evidence="2">
    <location>
        <begin position="325"/>
        <end position="341"/>
    </location>
</feature>
<dbReference type="EMBL" id="CP002583">
    <property type="protein sequence ID" value="ADZ89894.1"/>
    <property type="molecule type" value="Genomic_DNA"/>
</dbReference>
<dbReference type="OrthoDB" id="5699849at2"/>
<dbReference type="HOGENOM" id="CLU_536173_0_0_6"/>
<feature type="transmembrane region" description="Helical" evidence="3">
    <location>
        <begin position="27"/>
        <end position="49"/>
    </location>
</feature>
<proteinExistence type="predicted"/>
<feature type="region of interest" description="Disordered" evidence="2">
    <location>
        <begin position="323"/>
        <end position="348"/>
    </location>
</feature>
<keyword evidence="3" id="KW-0472">Membrane</keyword>
<dbReference type="Proteomes" id="UP000001062">
    <property type="component" value="Chromosome"/>
</dbReference>
<dbReference type="AlphaFoldDB" id="F2K144"/>
<organism evidence="4 5">
    <name type="scientific">Marinomonas mediterranea (strain ATCC 700492 / JCM 21426 / NBRC 103028 / MMB-1)</name>
    <dbReference type="NCBI Taxonomy" id="717774"/>
    <lineage>
        <taxon>Bacteria</taxon>
        <taxon>Pseudomonadati</taxon>
        <taxon>Pseudomonadota</taxon>
        <taxon>Gammaproteobacteria</taxon>
        <taxon>Oceanospirillales</taxon>
        <taxon>Oceanospirillaceae</taxon>
        <taxon>Marinomonas</taxon>
    </lineage>
</organism>
<protein>
    <submittedName>
        <fullName evidence="4">Lipopolysaccharide biosynthesis protein</fullName>
    </submittedName>
</protein>
<evidence type="ECO:0000256" key="2">
    <source>
        <dbReference type="SAM" id="MobiDB-lite"/>
    </source>
</evidence>
<feature type="transmembrane region" description="Helical" evidence="3">
    <location>
        <begin position="481"/>
        <end position="503"/>
    </location>
</feature>
<evidence type="ECO:0000256" key="3">
    <source>
        <dbReference type="SAM" id="Phobius"/>
    </source>
</evidence>
<evidence type="ECO:0000313" key="4">
    <source>
        <dbReference type="EMBL" id="ADZ89894.1"/>
    </source>
</evidence>
<evidence type="ECO:0000256" key="1">
    <source>
        <dbReference type="SAM" id="Coils"/>
    </source>
</evidence>
<keyword evidence="5" id="KW-1185">Reference proteome</keyword>
<keyword evidence="3" id="KW-1133">Transmembrane helix</keyword>